<reference evidence="2 3" key="1">
    <citation type="submission" date="2020-04" db="EMBL/GenBank/DDBJ databases">
        <title>Draft Whole-Genome sequence of Marichromatium bheemlicum DSM 18632, type strain.</title>
        <authorList>
            <person name="Kyndt J.A."/>
            <person name="Meyer T.E."/>
        </authorList>
    </citation>
    <scope>NUCLEOTIDE SEQUENCE [LARGE SCALE GENOMIC DNA]</scope>
    <source>
        <strain evidence="2 3">DSM 18632</strain>
    </source>
</reference>
<protein>
    <submittedName>
        <fullName evidence="2">Uncharacterized protein</fullName>
    </submittedName>
</protein>
<evidence type="ECO:0000256" key="1">
    <source>
        <dbReference type="SAM" id="SignalP"/>
    </source>
</evidence>
<evidence type="ECO:0000313" key="2">
    <source>
        <dbReference type="EMBL" id="NKN31690.1"/>
    </source>
</evidence>
<gene>
    <name evidence="2" type="ORF">HF203_00420</name>
</gene>
<feature type="signal peptide" evidence="1">
    <location>
        <begin position="1"/>
        <end position="21"/>
    </location>
</feature>
<organism evidence="2 3">
    <name type="scientific">Marichromatium bheemlicum</name>
    <dbReference type="NCBI Taxonomy" id="365339"/>
    <lineage>
        <taxon>Bacteria</taxon>
        <taxon>Pseudomonadati</taxon>
        <taxon>Pseudomonadota</taxon>
        <taxon>Gammaproteobacteria</taxon>
        <taxon>Chromatiales</taxon>
        <taxon>Chromatiaceae</taxon>
        <taxon>Marichromatium</taxon>
    </lineage>
</organism>
<dbReference type="Proteomes" id="UP000740754">
    <property type="component" value="Unassembled WGS sequence"/>
</dbReference>
<feature type="chain" id="PRO_5046561134" evidence="1">
    <location>
        <begin position="22"/>
        <end position="229"/>
    </location>
</feature>
<evidence type="ECO:0000313" key="3">
    <source>
        <dbReference type="Proteomes" id="UP000740754"/>
    </source>
</evidence>
<sequence>MRKLTIAVCLGSLFGLTQAQAEGIDGERLLEAAKEMSGAVFTPEGQREQAGPRVLVEGVQQSAVRLQDAVDGFRAAMAQANSQDSGMAALDEMLDVARDVNESLNKDSEIWNELQRLIDEWTAKRDSVIERARTNPGLQKLAKNWQDKVDQVIELRSLILDQATDSEMLVQDIENKKEIIAEYYELNAIDLVLAEMQVMSDELTAMNDSMRLILEQTAGVEGDLTPTTN</sequence>
<proteinExistence type="predicted"/>
<dbReference type="EMBL" id="JAAXKX010000001">
    <property type="protein sequence ID" value="NKN31690.1"/>
    <property type="molecule type" value="Genomic_DNA"/>
</dbReference>
<comment type="caution">
    <text evidence="2">The sequence shown here is derived from an EMBL/GenBank/DDBJ whole genome shotgun (WGS) entry which is preliminary data.</text>
</comment>
<name>A0ABX1I5N4_9GAMM</name>
<keyword evidence="3" id="KW-1185">Reference proteome</keyword>
<dbReference type="RefSeq" id="WP_168665477.1">
    <property type="nucleotide sequence ID" value="NZ_JAAXKX010000001.1"/>
</dbReference>
<accession>A0ABX1I5N4</accession>
<keyword evidence="1" id="KW-0732">Signal</keyword>